<evidence type="ECO:0000256" key="3">
    <source>
        <dbReference type="ARBA" id="ARBA00011048"/>
    </source>
</evidence>
<evidence type="ECO:0000256" key="5">
    <source>
        <dbReference type="ARBA" id="ARBA00022643"/>
    </source>
</evidence>
<evidence type="ECO:0000256" key="9">
    <source>
        <dbReference type="ARBA" id="ARBA00023014"/>
    </source>
</evidence>
<evidence type="ECO:0000313" key="12">
    <source>
        <dbReference type="EMBL" id="MFC7329806.1"/>
    </source>
</evidence>
<reference evidence="13" key="1">
    <citation type="journal article" date="2019" name="Int. J. Syst. Evol. Microbiol.">
        <title>The Global Catalogue of Microorganisms (GCM) 10K type strain sequencing project: providing services to taxonomists for standard genome sequencing and annotation.</title>
        <authorList>
            <consortium name="The Broad Institute Genomics Platform"/>
            <consortium name="The Broad Institute Genome Sequencing Center for Infectious Disease"/>
            <person name="Wu L."/>
            <person name="Ma J."/>
        </authorList>
    </citation>
    <scope>NUCLEOTIDE SEQUENCE [LARGE SCALE GENOMIC DNA]</scope>
    <source>
        <strain evidence="13">CGMCC 4.7382</strain>
    </source>
</reference>
<comment type="cofactor">
    <cofactor evidence="1">
        <name>FMN</name>
        <dbReference type="ChEBI" id="CHEBI:58210"/>
    </cofactor>
</comment>
<gene>
    <name evidence="12" type="ORF">ACFQRF_18905</name>
</gene>
<feature type="domain" description="NADH:flavin oxidoreductase/NADH oxidase N-terminal" evidence="10">
    <location>
        <begin position="3"/>
        <end position="330"/>
    </location>
</feature>
<dbReference type="Proteomes" id="UP001596540">
    <property type="component" value="Unassembled WGS sequence"/>
</dbReference>
<name>A0ABW2KIK9_9ACTN</name>
<keyword evidence="6" id="KW-0479">Metal-binding</keyword>
<evidence type="ECO:0000256" key="4">
    <source>
        <dbReference type="ARBA" id="ARBA00022630"/>
    </source>
</evidence>
<dbReference type="InterPro" id="IPR023967">
    <property type="entry name" value="CHP03996_oxidoreductase"/>
</dbReference>
<dbReference type="Gene3D" id="3.20.20.70">
    <property type="entry name" value="Aldolase class I"/>
    <property type="match status" value="1"/>
</dbReference>
<sequence>MQLLSPLRFACGATARNRLVFGPHATNLGRGRALSERHVAYYRRRAAGGAGIVVTETASVLPNDRPYERAPLAAECGAGWAAIADACRDTGSLVFGALGHSGQQGASGDGPALWAPSRVSGPVGGEVPVEMDAGEIDATVAAFASAAELAVRSGLDGVEIDAGPRALIRQFLSGLTNLRDDGYGGAHRARLAHEVLAEVRAAIGRQAVLGLRLSCDELAPGGLVPEAAARLAAELAGRARVDYVTVVRGSTFSPDADRPDAHTPPGFATTAARRMRSWLPREVAVCAQGSIVDPEMADTLVADGTAQLVEMTRAHIADAELGAKLATGVPERVRPCVLCNAACQVRHPGSSVVSCIADPRSGYEAEDPFEVKRAGRTREVLVIGAGPAGLETARVAASAGHRVLVVEAAQQTGGMLRVAAAGAGRERLALLADWLTAECLRLGVRIDTGYCADPSDIDAWLATGGAVVLCTGGLPGKVDYPVRSGVMVLDAAEALRHGVAEGAVAVHDPVGGPVAVSVAERLAADGRSVTLITPDHLVGARLAHTGDQAAASARLARAGVRVISRSRPRAAGGGVVEVTHVYTGSTATVPADVLVDCGFRLPADELWRGPRLGLTRAGDAVAPRGVYEAILDGRRAARDLDETEAAG</sequence>
<keyword evidence="13" id="KW-1185">Reference proteome</keyword>
<dbReference type="EMBL" id="JBHTBH010000009">
    <property type="protein sequence ID" value="MFC7329806.1"/>
    <property type="molecule type" value="Genomic_DNA"/>
</dbReference>
<dbReference type="Pfam" id="PF07992">
    <property type="entry name" value="Pyr_redox_2"/>
    <property type="match status" value="1"/>
</dbReference>
<dbReference type="SUPFAM" id="SSF51395">
    <property type="entry name" value="FMN-linked oxidoreductases"/>
    <property type="match status" value="1"/>
</dbReference>
<organism evidence="12 13">
    <name type="scientific">Marinactinospora rubrisoli</name>
    <dbReference type="NCBI Taxonomy" id="2715399"/>
    <lineage>
        <taxon>Bacteria</taxon>
        <taxon>Bacillati</taxon>
        <taxon>Actinomycetota</taxon>
        <taxon>Actinomycetes</taxon>
        <taxon>Streptosporangiales</taxon>
        <taxon>Nocardiopsidaceae</taxon>
        <taxon>Marinactinospora</taxon>
    </lineage>
</organism>
<proteinExistence type="inferred from homology"/>
<dbReference type="Pfam" id="PF00724">
    <property type="entry name" value="Oxidored_FMN"/>
    <property type="match status" value="1"/>
</dbReference>
<evidence type="ECO:0000256" key="6">
    <source>
        <dbReference type="ARBA" id="ARBA00022723"/>
    </source>
</evidence>
<dbReference type="NCBIfam" id="TIGR03996">
    <property type="entry name" value="mycofact_OYE_1"/>
    <property type="match status" value="1"/>
</dbReference>
<keyword evidence="7" id="KW-0560">Oxidoreductase</keyword>
<comment type="cofactor">
    <cofactor evidence="2">
        <name>[4Fe-4S] cluster</name>
        <dbReference type="ChEBI" id="CHEBI:49883"/>
    </cofactor>
</comment>
<dbReference type="SUPFAM" id="SSF51905">
    <property type="entry name" value="FAD/NAD(P)-binding domain"/>
    <property type="match status" value="1"/>
</dbReference>
<dbReference type="InterPro" id="IPR001155">
    <property type="entry name" value="OxRdtase_FMN_N"/>
</dbReference>
<comment type="similarity">
    <text evidence="3">In the N-terminal section; belongs to the NADH:flavin oxidoreductase/NADH oxidase family.</text>
</comment>
<dbReference type="InterPro" id="IPR013785">
    <property type="entry name" value="Aldolase_TIM"/>
</dbReference>
<accession>A0ABW2KIK9</accession>
<comment type="caution">
    <text evidence="12">The sequence shown here is derived from an EMBL/GenBank/DDBJ whole genome shotgun (WGS) entry which is preliminary data.</text>
</comment>
<evidence type="ECO:0000256" key="1">
    <source>
        <dbReference type="ARBA" id="ARBA00001917"/>
    </source>
</evidence>
<evidence type="ECO:0000259" key="11">
    <source>
        <dbReference type="Pfam" id="PF07992"/>
    </source>
</evidence>
<dbReference type="PANTHER" id="PTHR42917:SF2">
    <property type="entry name" value="2,4-DIENOYL-COA REDUCTASE [(2E)-ENOYL-COA-PRODUCING]"/>
    <property type="match status" value="1"/>
</dbReference>
<evidence type="ECO:0000313" key="13">
    <source>
        <dbReference type="Proteomes" id="UP001596540"/>
    </source>
</evidence>
<evidence type="ECO:0000256" key="8">
    <source>
        <dbReference type="ARBA" id="ARBA00023004"/>
    </source>
</evidence>
<dbReference type="InterPro" id="IPR051793">
    <property type="entry name" value="NADH:flavin_oxidoreductase"/>
</dbReference>
<keyword evidence="9" id="KW-0411">Iron-sulfur</keyword>
<dbReference type="PANTHER" id="PTHR42917">
    <property type="entry name" value="2,4-DIENOYL-COA REDUCTASE"/>
    <property type="match status" value="1"/>
</dbReference>
<dbReference type="Gene3D" id="3.50.50.60">
    <property type="entry name" value="FAD/NAD(P)-binding domain"/>
    <property type="match status" value="1"/>
</dbReference>
<evidence type="ECO:0000256" key="7">
    <source>
        <dbReference type="ARBA" id="ARBA00023002"/>
    </source>
</evidence>
<dbReference type="InterPro" id="IPR036188">
    <property type="entry name" value="FAD/NAD-bd_sf"/>
</dbReference>
<dbReference type="InterPro" id="IPR023753">
    <property type="entry name" value="FAD/NAD-binding_dom"/>
</dbReference>
<feature type="domain" description="FAD/NAD(P)-binding" evidence="11">
    <location>
        <begin position="379"/>
        <end position="603"/>
    </location>
</feature>
<keyword evidence="5" id="KW-0288">FMN</keyword>
<evidence type="ECO:0000259" key="10">
    <source>
        <dbReference type="Pfam" id="PF00724"/>
    </source>
</evidence>
<keyword evidence="4" id="KW-0285">Flavoprotein</keyword>
<dbReference type="Gene3D" id="3.40.50.720">
    <property type="entry name" value="NAD(P)-binding Rossmann-like Domain"/>
    <property type="match status" value="1"/>
</dbReference>
<keyword evidence="8" id="KW-0408">Iron</keyword>
<protein>
    <submittedName>
        <fullName evidence="12">Mycofactocin system FadH/OYE family oxidoreductase 1</fullName>
    </submittedName>
</protein>
<evidence type="ECO:0000256" key="2">
    <source>
        <dbReference type="ARBA" id="ARBA00001966"/>
    </source>
</evidence>
<dbReference type="RefSeq" id="WP_379872459.1">
    <property type="nucleotide sequence ID" value="NZ_JBHTBH010000009.1"/>
</dbReference>